<organism evidence="2 3">
    <name type="scientific">Steinernema carpocapsae</name>
    <name type="common">Entomopathogenic nematode</name>
    <dbReference type="NCBI Taxonomy" id="34508"/>
    <lineage>
        <taxon>Eukaryota</taxon>
        <taxon>Metazoa</taxon>
        <taxon>Ecdysozoa</taxon>
        <taxon>Nematoda</taxon>
        <taxon>Chromadorea</taxon>
        <taxon>Rhabditida</taxon>
        <taxon>Tylenchina</taxon>
        <taxon>Panagrolaimomorpha</taxon>
        <taxon>Strongyloidoidea</taxon>
        <taxon>Steinernematidae</taxon>
        <taxon>Steinernema</taxon>
    </lineage>
</organism>
<dbReference type="GO" id="GO:0044773">
    <property type="term" value="P:mitotic DNA damage checkpoint signaling"/>
    <property type="evidence" value="ECO:0007669"/>
    <property type="project" value="TreeGrafter"/>
</dbReference>
<protein>
    <recommendedName>
        <fullName evidence="1">Protein kinase domain-containing protein</fullName>
    </recommendedName>
</protein>
<dbReference type="Gene3D" id="1.10.510.10">
    <property type="entry name" value="Transferase(Phosphotransferase) domain 1"/>
    <property type="match status" value="1"/>
</dbReference>
<dbReference type="Proteomes" id="UP000298663">
    <property type="component" value="Unassembled WGS sequence"/>
</dbReference>
<evidence type="ECO:0000313" key="2">
    <source>
        <dbReference type="EMBL" id="TKR72844.1"/>
    </source>
</evidence>
<keyword evidence="3" id="KW-1185">Reference proteome</keyword>
<dbReference type="SUPFAM" id="SSF56112">
    <property type="entry name" value="Protein kinase-like (PK-like)"/>
    <property type="match status" value="1"/>
</dbReference>
<dbReference type="STRING" id="34508.A0A4U5MT19"/>
<dbReference type="AlphaFoldDB" id="A0A4U5MT19"/>
<dbReference type="PROSITE" id="PS50011">
    <property type="entry name" value="PROTEIN_KINASE_DOM"/>
    <property type="match status" value="1"/>
</dbReference>
<dbReference type="EMBL" id="AZBU02000006">
    <property type="protein sequence ID" value="TKR72844.1"/>
    <property type="molecule type" value="Genomic_DNA"/>
</dbReference>
<dbReference type="PANTHER" id="PTHR44167">
    <property type="entry name" value="OVARIAN-SPECIFIC SERINE/THREONINE-PROTEIN KINASE LOK-RELATED"/>
    <property type="match status" value="1"/>
</dbReference>
<dbReference type="GO" id="GO:0005634">
    <property type="term" value="C:nucleus"/>
    <property type="evidence" value="ECO:0007669"/>
    <property type="project" value="TreeGrafter"/>
</dbReference>
<dbReference type="GO" id="GO:0005524">
    <property type="term" value="F:ATP binding"/>
    <property type="evidence" value="ECO:0007669"/>
    <property type="project" value="InterPro"/>
</dbReference>
<dbReference type="InterPro" id="IPR008271">
    <property type="entry name" value="Ser/Thr_kinase_AS"/>
</dbReference>
<dbReference type="OrthoDB" id="5784800at2759"/>
<dbReference type="InterPro" id="IPR011009">
    <property type="entry name" value="Kinase-like_dom_sf"/>
</dbReference>
<sequence>MPQRRQSIKPEEFILDGKFYSQPKIIGTGACGAVFRMSSGSHKVAVKMLKSATKDDVSKLKREVEVMREMGNHSNICKLLDCQDTVYGNFSYVIMEHADNHDLFDLVENQKCTPERSQRLFRQMCTGLQYMHRLRIVHGDLKPENVLIFRPLTAKLCDFGTSRKYPVDDVNNELPCKYPGGTHGLLSPLKFLHQESLGTKDDVWSLALTILFAVTKGLEDPWKQPNLKDKIYAAFVNKMTDISHFKCIETQPHLLDLFAHMLHSDENQRWNVSQILESEYCQTLPEIDLLSLHS</sequence>
<feature type="domain" description="Protein kinase" evidence="1">
    <location>
        <begin position="20"/>
        <end position="281"/>
    </location>
</feature>
<dbReference type="PANTHER" id="PTHR44167:SF30">
    <property type="entry name" value="PHOSPHORYLASE KINASE"/>
    <property type="match status" value="1"/>
</dbReference>
<evidence type="ECO:0000259" key="1">
    <source>
        <dbReference type="PROSITE" id="PS50011"/>
    </source>
</evidence>
<accession>A0A4U5MT19</accession>
<dbReference type="Pfam" id="PF00069">
    <property type="entry name" value="Pkinase"/>
    <property type="match status" value="1"/>
</dbReference>
<dbReference type="GO" id="GO:0004674">
    <property type="term" value="F:protein serine/threonine kinase activity"/>
    <property type="evidence" value="ECO:0007669"/>
    <property type="project" value="TreeGrafter"/>
</dbReference>
<dbReference type="CDD" id="cd00180">
    <property type="entry name" value="PKc"/>
    <property type="match status" value="1"/>
</dbReference>
<dbReference type="InterPro" id="IPR000719">
    <property type="entry name" value="Prot_kinase_dom"/>
</dbReference>
<dbReference type="PROSITE" id="PS00108">
    <property type="entry name" value="PROTEIN_KINASE_ST"/>
    <property type="match status" value="1"/>
</dbReference>
<name>A0A4U5MT19_STECR</name>
<dbReference type="SMART" id="SM00220">
    <property type="entry name" value="S_TKc"/>
    <property type="match status" value="1"/>
</dbReference>
<proteinExistence type="predicted"/>
<comment type="caution">
    <text evidence="2">The sequence shown here is derived from an EMBL/GenBank/DDBJ whole genome shotgun (WGS) entry which is preliminary data.</text>
</comment>
<gene>
    <name evidence="2" type="ORF">L596_020238</name>
</gene>
<evidence type="ECO:0000313" key="3">
    <source>
        <dbReference type="Proteomes" id="UP000298663"/>
    </source>
</evidence>
<reference evidence="2 3" key="2">
    <citation type="journal article" date="2019" name="G3 (Bethesda)">
        <title>Hybrid Assembly of the Genome of the Entomopathogenic Nematode Steinernema carpocapsae Identifies the X-Chromosome.</title>
        <authorList>
            <person name="Serra L."/>
            <person name="Macchietto M."/>
            <person name="Macias-Munoz A."/>
            <person name="McGill C.J."/>
            <person name="Rodriguez I.M."/>
            <person name="Rodriguez B."/>
            <person name="Murad R."/>
            <person name="Mortazavi A."/>
        </authorList>
    </citation>
    <scope>NUCLEOTIDE SEQUENCE [LARGE SCALE GENOMIC DNA]</scope>
    <source>
        <strain evidence="2 3">ALL</strain>
    </source>
</reference>
<reference evidence="2 3" key="1">
    <citation type="journal article" date="2015" name="Genome Biol.">
        <title>Comparative genomics of Steinernema reveals deeply conserved gene regulatory networks.</title>
        <authorList>
            <person name="Dillman A.R."/>
            <person name="Macchietto M."/>
            <person name="Porter C.F."/>
            <person name="Rogers A."/>
            <person name="Williams B."/>
            <person name="Antoshechkin I."/>
            <person name="Lee M.M."/>
            <person name="Goodwin Z."/>
            <person name="Lu X."/>
            <person name="Lewis E.E."/>
            <person name="Goodrich-Blair H."/>
            <person name="Stock S.P."/>
            <person name="Adams B.J."/>
            <person name="Sternberg P.W."/>
            <person name="Mortazavi A."/>
        </authorList>
    </citation>
    <scope>NUCLEOTIDE SEQUENCE [LARGE SCALE GENOMIC DNA]</scope>
    <source>
        <strain evidence="2 3">ALL</strain>
    </source>
</reference>